<dbReference type="InterPro" id="IPR012677">
    <property type="entry name" value="Nucleotide-bd_a/b_plait_sf"/>
</dbReference>
<keyword evidence="5" id="KW-0539">Nucleus</keyword>
<dbReference type="PANTHER" id="PTHR15481">
    <property type="entry name" value="RIBONUCLEIC ACID BINDING PROTEIN S1"/>
    <property type="match status" value="1"/>
</dbReference>
<dbReference type="GO" id="GO:0005737">
    <property type="term" value="C:cytoplasm"/>
    <property type="evidence" value="ECO:0007669"/>
    <property type="project" value="TreeGrafter"/>
</dbReference>
<dbReference type="InterPro" id="IPR035979">
    <property type="entry name" value="RBD_domain_sf"/>
</dbReference>
<dbReference type="GO" id="GO:0061574">
    <property type="term" value="C:ASAP complex"/>
    <property type="evidence" value="ECO:0007669"/>
    <property type="project" value="TreeGrafter"/>
</dbReference>
<dbReference type="GO" id="GO:0005654">
    <property type="term" value="C:nucleoplasm"/>
    <property type="evidence" value="ECO:0007669"/>
    <property type="project" value="TreeGrafter"/>
</dbReference>
<keyword evidence="4" id="KW-0508">mRNA splicing</keyword>
<gene>
    <name evidence="9" type="ORF">CDD82_7834</name>
</gene>
<dbReference type="AlphaFoldDB" id="A0A2C5ZPP2"/>
<evidence type="ECO:0000256" key="2">
    <source>
        <dbReference type="ARBA" id="ARBA00022664"/>
    </source>
</evidence>
<dbReference type="SUPFAM" id="SSF54928">
    <property type="entry name" value="RNA-binding domain, RBD"/>
    <property type="match status" value="1"/>
</dbReference>
<dbReference type="OrthoDB" id="252020at2759"/>
<dbReference type="PANTHER" id="PTHR15481:SF0">
    <property type="entry name" value="LD23870P-RELATED"/>
    <property type="match status" value="1"/>
</dbReference>
<evidence type="ECO:0000256" key="4">
    <source>
        <dbReference type="ARBA" id="ARBA00023187"/>
    </source>
</evidence>
<reference evidence="9 10" key="1">
    <citation type="submission" date="2017-06" db="EMBL/GenBank/DDBJ databases">
        <title>Ant-infecting Ophiocordyceps genomes reveal a high diversity of potential behavioral manipulation genes and a possible major role for enterotoxins.</title>
        <authorList>
            <person name="De Bekker C."/>
            <person name="Evans H.C."/>
            <person name="Brachmann A."/>
            <person name="Hughes D.P."/>
        </authorList>
    </citation>
    <scope>NUCLEOTIDE SEQUENCE [LARGE SCALE GENOMIC DNA]</scope>
    <source>
        <strain evidence="9 10">1348a</strain>
    </source>
</reference>
<dbReference type="Proteomes" id="UP000224854">
    <property type="component" value="Unassembled WGS sequence"/>
</dbReference>
<evidence type="ECO:0000313" key="10">
    <source>
        <dbReference type="Proteomes" id="UP000224854"/>
    </source>
</evidence>
<comment type="caution">
    <text evidence="9">The sequence shown here is derived from an EMBL/GenBank/DDBJ whole genome shotgun (WGS) entry which is preliminary data.</text>
</comment>
<comment type="subcellular location">
    <subcellularLocation>
        <location evidence="1">Nucleus</location>
    </subcellularLocation>
</comment>
<dbReference type="EMBL" id="NJEU01000096">
    <property type="protein sequence ID" value="PHH81792.1"/>
    <property type="molecule type" value="Genomic_DNA"/>
</dbReference>
<dbReference type="GO" id="GO:0003723">
    <property type="term" value="F:RNA binding"/>
    <property type="evidence" value="ECO:0007669"/>
    <property type="project" value="UniProtKB-UniRule"/>
</dbReference>
<feature type="compositionally biased region" description="Low complexity" evidence="7">
    <location>
        <begin position="232"/>
        <end position="253"/>
    </location>
</feature>
<feature type="region of interest" description="Disordered" evidence="7">
    <location>
        <begin position="1"/>
        <end position="80"/>
    </location>
</feature>
<dbReference type="PROSITE" id="PS50102">
    <property type="entry name" value="RRM"/>
    <property type="match status" value="1"/>
</dbReference>
<dbReference type="Pfam" id="PF00076">
    <property type="entry name" value="RRM_1"/>
    <property type="match status" value="1"/>
</dbReference>
<keyword evidence="3 6" id="KW-0694">RNA-binding</keyword>
<keyword evidence="2" id="KW-0507">mRNA processing</keyword>
<feature type="region of interest" description="Disordered" evidence="7">
    <location>
        <begin position="168"/>
        <end position="308"/>
    </location>
</feature>
<evidence type="ECO:0000256" key="1">
    <source>
        <dbReference type="ARBA" id="ARBA00004123"/>
    </source>
</evidence>
<evidence type="ECO:0000313" key="9">
    <source>
        <dbReference type="EMBL" id="PHH81792.1"/>
    </source>
</evidence>
<dbReference type="GO" id="GO:0000398">
    <property type="term" value="P:mRNA splicing, via spliceosome"/>
    <property type="evidence" value="ECO:0007669"/>
    <property type="project" value="TreeGrafter"/>
</dbReference>
<evidence type="ECO:0000256" key="3">
    <source>
        <dbReference type="ARBA" id="ARBA00022884"/>
    </source>
</evidence>
<feature type="compositionally biased region" description="Pro residues" evidence="7">
    <location>
        <begin position="208"/>
        <end position="219"/>
    </location>
</feature>
<dbReference type="CDD" id="cd12365">
    <property type="entry name" value="RRM_RNPS1"/>
    <property type="match status" value="1"/>
</dbReference>
<evidence type="ECO:0000256" key="6">
    <source>
        <dbReference type="PROSITE-ProRule" id="PRU00176"/>
    </source>
</evidence>
<proteinExistence type="predicted"/>
<dbReference type="SMART" id="SM00360">
    <property type="entry name" value="RRM"/>
    <property type="match status" value="1"/>
</dbReference>
<evidence type="ECO:0000256" key="5">
    <source>
        <dbReference type="ARBA" id="ARBA00023242"/>
    </source>
</evidence>
<feature type="compositionally biased region" description="Low complexity" evidence="7">
    <location>
        <begin position="261"/>
        <end position="270"/>
    </location>
</feature>
<evidence type="ECO:0000259" key="8">
    <source>
        <dbReference type="PROSITE" id="PS50102"/>
    </source>
</evidence>
<feature type="compositionally biased region" description="Low complexity" evidence="7">
    <location>
        <begin position="36"/>
        <end position="48"/>
    </location>
</feature>
<name>A0A2C5ZPP2_9HYPO</name>
<evidence type="ECO:0000256" key="7">
    <source>
        <dbReference type="SAM" id="MobiDB-lite"/>
    </source>
</evidence>
<dbReference type="InterPro" id="IPR034201">
    <property type="entry name" value="RNPS1_RRM"/>
</dbReference>
<keyword evidence="10" id="KW-1185">Reference proteome</keyword>
<feature type="compositionally biased region" description="Basic residues" evidence="7">
    <location>
        <begin position="13"/>
        <end position="23"/>
    </location>
</feature>
<sequence length="308" mass="34929">MAPRSLSPSPPRGRMRSRTRSPSRRSDDSRRRRYPSRSATRSPSPAMRRNGRRGSESRSRSRSRAYARDGGGFGPREAPPVMGTKIVVERLSKNVTESHLREIFGYYGPIQDLDLPLNRTFGTNRGTAYILYEHREDAEEAIANMHDGQIDGTVINVSIVLPRRMFSPPPPLARRGANIDPRVPFNGSRGGRGGRMRHSPGYDYNGPPRGPSRRYPPSPGRHGPPMDPYPPSLRSRSRSQSPPRGPRPYGRGRPPSRSRYSRSPSRSMSPRPRHHNDRNDYAPRRRSRSRNYDYNGDDRRYPVSPGRG</sequence>
<protein>
    <recommendedName>
        <fullName evidence="8">RRM domain-containing protein</fullName>
    </recommendedName>
</protein>
<organism evidence="9 10">
    <name type="scientific">Ophiocordyceps australis</name>
    <dbReference type="NCBI Taxonomy" id="1399860"/>
    <lineage>
        <taxon>Eukaryota</taxon>
        <taxon>Fungi</taxon>
        <taxon>Dikarya</taxon>
        <taxon>Ascomycota</taxon>
        <taxon>Pezizomycotina</taxon>
        <taxon>Sordariomycetes</taxon>
        <taxon>Hypocreomycetidae</taxon>
        <taxon>Hypocreales</taxon>
        <taxon>Ophiocordycipitaceae</taxon>
        <taxon>Ophiocordyceps</taxon>
    </lineage>
</organism>
<dbReference type="InterPro" id="IPR000504">
    <property type="entry name" value="RRM_dom"/>
</dbReference>
<accession>A0A2C5ZPP2</accession>
<dbReference type="Gene3D" id="3.30.70.330">
    <property type="match status" value="1"/>
</dbReference>
<feature type="domain" description="RRM" evidence="8">
    <location>
        <begin position="84"/>
        <end position="162"/>
    </location>
</feature>